<dbReference type="GO" id="GO:0016020">
    <property type="term" value="C:membrane"/>
    <property type="evidence" value="ECO:0007669"/>
    <property type="project" value="UniProtKB-SubCell"/>
</dbReference>
<comment type="subcellular location">
    <subcellularLocation>
        <location evidence="1">Membrane</location>
        <topology evidence="1">Lipid-anchor</topology>
    </subcellularLocation>
</comment>
<dbReference type="SMART" id="SM00271">
    <property type="entry name" value="DnaJ"/>
    <property type="match status" value="1"/>
</dbReference>
<organism evidence="7 8">
    <name type="scientific">Glomus cerebriforme</name>
    <dbReference type="NCBI Taxonomy" id="658196"/>
    <lineage>
        <taxon>Eukaryota</taxon>
        <taxon>Fungi</taxon>
        <taxon>Fungi incertae sedis</taxon>
        <taxon>Mucoromycota</taxon>
        <taxon>Glomeromycotina</taxon>
        <taxon>Glomeromycetes</taxon>
        <taxon>Glomerales</taxon>
        <taxon>Glomeraceae</taxon>
        <taxon>Glomus</taxon>
    </lineage>
</organism>
<dbReference type="GO" id="GO:0005737">
    <property type="term" value="C:cytoplasm"/>
    <property type="evidence" value="ECO:0007669"/>
    <property type="project" value="UniProtKB-ARBA"/>
</dbReference>
<accession>A0A397TDA0</accession>
<dbReference type="PANTHER" id="PTHR44027">
    <property type="entry name" value="DNAJ HOMOLOG SUBFAMILY C MEMBER 5 HOMOLOG"/>
    <property type="match status" value="1"/>
</dbReference>
<name>A0A397TDA0_9GLOM</name>
<dbReference type="InterPro" id="IPR051434">
    <property type="entry name" value="DnaJ_C_subfamily_member5"/>
</dbReference>
<feature type="non-terminal residue" evidence="7">
    <location>
        <position position="72"/>
    </location>
</feature>
<dbReference type="Pfam" id="PF00226">
    <property type="entry name" value="DnaJ"/>
    <property type="match status" value="1"/>
</dbReference>
<comment type="caution">
    <text evidence="7">The sequence shown here is derived from an EMBL/GenBank/DDBJ whole genome shotgun (WGS) entry which is preliminary data.</text>
</comment>
<dbReference type="Proteomes" id="UP000265703">
    <property type="component" value="Unassembled WGS sequence"/>
</dbReference>
<evidence type="ECO:0000256" key="4">
    <source>
        <dbReference type="ARBA" id="ARBA00023186"/>
    </source>
</evidence>
<keyword evidence="2" id="KW-0472">Membrane</keyword>
<dbReference type="SUPFAM" id="SSF46565">
    <property type="entry name" value="Chaperone J-domain"/>
    <property type="match status" value="1"/>
</dbReference>
<gene>
    <name evidence="7" type="ORF">C1645_689172</name>
</gene>
<evidence type="ECO:0000256" key="1">
    <source>
        <dbReference type="ARBA" id="ARBA00004635"/>
    </source>
</evidence>
<keyword evidence="4" id="KW-0143">Chaperone</keyword>
<dbReference type="PANTHER" id="PTHR44027:SF7">
    <property type="entry name" value="DNAJ HOMOLOG SUBFAMILY C MEMBER 5 HOMOLOG"/>
    <property type="match status" value="1"/>
</dbReference>
<dbReference type="OrthoDB" id="10250354at2759"/>
<proteinExistence type="predicted"/>
<keyword evidence="5" id="KW-0449">Lipoprotein</keyword>
<dbReference type="InterPro" id="IPR036869">
    <property type="entry name" value="J_dom_sf"/>
</dbReference>
<feature type="domain" description="J" evidence="6">
    <location>
        <begin position="7"/>
        <end position="69"/>
    </location>
</feature>
<evidence type="ECO:0000256" key="2">
    <source>
        <dbReference type="ARBA" id="ARBA00023136"/>
    </source>
</evidence>
<dbReference type="CDD" id="cd06257">
    <property type="entry name" value="DnaJ"/>
    <property type="match status" value="1"/>
</dbReference>
<dbReference type="PROSITE" id="PS50076">
    <property type="entry name" value="DNAJ_2"/>
    <property type="match status" value="1"/>
</dbReference>
<evidence type="ECO:0000259" key="6">
    <source>
        <dbReference type="PROSITE" id="PS50076"/>
    </source>
</evidence>
<protein>
    <submittedName>
        <fullName evidence="7">DnaJ domain-containing protein</fullName>
    </submittedName>
</protein>
<sequence>MERDTNALYHTLGVRKNATEEEIKKAYRRLALRFHPDKNPNAADQFKAITHAYEILSDPKKRSVYDKYGEMG</sequence>
<dbReference type="Gene3D" id="1.10.287.110">
    <property type="entry name" value="DnaJ domain"/>
    <property type="match status" value="1"/>
</dbReference>
<evidence type="ECO:0000313" key="8">
    <source>
        <dbReference type="Proteomes" id="UP000265703"/>
    </source>
</evidence>
<keyword evidence="8" id="KW-1185">Reference proteome</keyword>
<dbReference type="EMBL" id="QKYT01000064">
    <property type="protein sequence ID" value="RIA95309.1"/>
    <property type="molecule type" value="Genomic_DNA"/>
</dbReference>
<dbReference type="InterPro" id="IPR001623">
    <property type="entry name" value="DnaJ_domain"/>
</dbReference>
<dbReference type="InterPro" id="IPR018253">
    <property type="entry name" value="DnaJ_domain_CS"/>
</dbReference>
<evidence type="ECO:0000313" key="7">
    <source>
        <dbReference type="EMBL" id="RIA95309.1"/>
    </source>
</evidence>
<evidence type="ECO:0000256" key="5">
    <source>
        <dbReference type="ARBA" id="ARBA00023288"/>
    </source>
</evidence>
<dbReference type="PROSITE" id="PS00636">
    <property type="entry name" value="DNAJ_1"/>
    <property type="match status" value="1"/>
</dbReference>
<keyword evidence="3" id="KW-0564">Palmitate</keyword>
<reference evidence="7 8" key="1">
    <citation type="submission" date="2018-06" db="EMBL/GenBank/DDBJ databases">
        <title>Comparative genomics reveals the genomic features of Rhizophagus irregularis, R. cerebriforme, R. diaphanum and Gigaspora rosea, and their symbiotic lifestyle signature.</title>
        <authorList>
            <person name="Morin E."/>
            <person name="San Clemente H."/>
            <person name="Chen E.C.H."/>
            <person name="De La Providencia I."/>
            <person name="Hainaut M."/>
            <person name="Kuo A."/>
            <person name="Kohler A."/>
            <person name="Murat C."/>
            <person name="Tang N."/>
            <person name="Roy S."/>
            <person name="Loubradou J."/>
            <person name="Henrissat B."/>
            <person name="Grigoriev I.V."/>
            <person name="Corradi N."/>
            <person name="Roux C."/>
            <person name="Martin F.M."/>
        </authorList>
    </citation>
    <scope>NUCLEOTIDE SEQUENCE [LARGE SCALE GENOMIC DNA]</scope>
    <source>
        <strain evidence="7 8">DAOM 227022</strain>
    </source>
</reference>
<dbReference type="STRING" id="658196.A0A397TDA0"/>
<dbReference type="AlphaFoldDB" id="A0A397TDA0"/>
<dbReference type="PRINTS" id="PR00625">
    <property type="entry name" value="JDOMAIN"/>
</dbReference>
<evidence type="ECO:0000256" key="3">
    <source>
        <dbReference type="ARBA" id="ARBA00023139"/>
    </source>
</evidence>